<gene>
    <name evidence="2" type="ORF">LITE_LOCUS38457</name>
</gene>
<dbReference type="InterPro" id="IPR022227">
    <property type="entry name" value="DUF3754"/>
</dbReference>
<dbReference type="Proteomes" id="UP001154282">
    <property type="component" value="Unassembled WGS sequence"/>
</dbReference>
<feature type="compositionally biased region" description="Acidic residues" evidence="1">
    <location>
        <begin position="99"/>
        <end position="109"/>
    </location>
</feature>
<dbReference type="AlphaFoldDB" id="A0AAV0PIZ2"/>
<dbReference type="PANTHER" id="PTHR33645:SF2">
    <property type="entry name" value="FAMILY PROTEIN, PUTATIVE (DUF3754)-RELATED"/>
    <property type="match status" value="1"/>
</dbReference>
<protein>
    <recommendedName>
        <fullName evidence="4">DUF3754 family protein</fullName>
    </recommendedName>
</protein>
<comment type="caution">
    <text evidence="2">The sequence shown here is derived from an EMBL/GenBank/DDBJ whole genome shotgun (WGS) entry which is preliminary data.</text>
</comment>
<sequence length="764" mass="86123">MFPLRNPGALTAASFPHPWRATSSFVPHSREFNTTAAPLPLLLRCSSKVEELSMEDGTRRVVNSTLALTTGDSFRSLLPRIREEEGEEEEEQPQKQKQEDEDEGDEEDEKGISRIRVPRQKYIPVPKAELLDAILLKFFDSKEDADQFLNLSSCLDSILHAEHKNILEEMRVDYSVLDSVGSNEETAEEGSSGGAEELKTVNGEGVNFVVDDGINGSESYEKLWEEAKAKYFKSGLDFRNLLGYSEGNGRRYKPGSSRLAVATRFQRAFMQLLDNAQFQELSASDLILTSALNSDYLLTLPIYVDWKKASESNAIIFRRGYATEREKGLLIGEKLDYIQSRLLQKIFFTASKPLGKVGKWIKQAVTDASETQEVHHWLKRMTLWVEELSSLRSSIIARYQASDDPQGPNELSDNDLPIWLAAQRAVSRYEGFLSPSGPRERLFRRLLTWTGLVPPVPEMSFEHGSESNASESHLRPIFLSRISLSDIWKPASRKFCGNNLWKMSKKAFSILLSQSVLQEPAFEELILLYTEDESGRDATYKDEVASLRLKIYERIPIPDLLVVFPHKKLSFRILDTVRLDAAAILGLSAYFINYKFVNLSSSPSAFVLDVIAITALIVSVSRVVLGYKQTWDRYQLLVNRTLYEKTLASGFGSVHFLLDASEQQQYKEAILSYAILLKAKSGQATCIRSVGEECERFVYNAFAVKVEMPVEKAVKTLLRLGLITESPGSQPDGTSNKVEAVPCREAYEALKQRWNELLASHDIA</sequence>
<dbReference type="Pfam" id="PF12576">
    <property type="entry name" value="DUF3754"/>
    <property type="match status" value="1"/>
</dbReference>
<accession>A0AAV0PIZ2</accession>
<proteinExistence type="predicted"/>
<evidence type="ECO:0000313" key="3">
    <source>
        <dbReference type="Proteomes" id="UP001154282"/>
    </source>
</evidence>
<evidence type="ECO:0000313" key="2">
    <source>
        <dbReference type="EMBL" id="CAI0470168.1"/>
    </source>
</evidence>
<name>A0AAV0PIZ2_9ROSI</name>
<keyword evidence="3" id="KW-1185">Reference proteome</keyword>
<feature type="region of interest" description="Disordered" evidence="1">
    <location>
        <begin position="83"/>
        <end position="115"/>
    </location>
</feature>
<evidence type="ECO:0000256" key="1">
    <source>
        <dbReference type="SAM" id="MobiDB-lite"/>
    </source>
</evidence>
<organism evidence="2 3">
    <name type="scientific">Linum tenue</name>
    <dbReference type="NCBI Taxonomy" id="586396"/>
    <lineage>
        <taxon>Eukaryota</taxon>
        <taxon>Viridiplantae</taxon>
        <taxon>Streptophyta</taxon>
        <taxon>Embryophyta</taxon>
        <taxon>Tracheophyta</taxon>
        <taxon>Spermatophyta</taxon>
        <taxon>Magnoliopsida</taxon>
        <taxon>eudicotyledons</taxon>
        <taxon>Gunneridae</taxon>
        <taxon>Pentapetalae</taxon>
        <taxon>rosids</taxon>
        <taxon>fabids</taxon>
        <taxon>Malpighiales</taxon>
        <taxon>Linaceae</taxon>
        <taxon>Linum</taxon>
    </lineage>
</organism>
<reference evidence="2" key="1">
    <citation type="submission" date="2022-08" db="EMBL/GenBank/DDBJ databases">
        <authorList>
            <person name="Gutierrez-Valencia J."/>
        </authorList>
    </citation>
    <scope>NUCLEOTIDE SEQUENCE</scope>
</reference>
<dbReference type="EMBL" id="CAMGYJ010000009">
    <property type="protein sequence ID" value="CAI0470168.1"/>
    <property type="molecule type" value="Genomic_DNA"/>
</dbReference>
<dbReference type="PANTHER" id="PTHR33645">
    <property type="entry name" value="AMINOPEPTIDASE (DUF3754)"/>
    <property type="match status" value="1"/>
</dbReference>
<evidence type="ECO:0008006" key="4">
    <source>
        <dbReference type="Google" id="ProtNLM"/>
    </source>
</evidence>